<dbReference type="GO" id="GO:0005634">
    <property type="term" value="C:nucleus"/>
    <property type="evidence" value="ECO:0007669"/>
    <property type="project" value="UniProtKB-SubCell"/>
</dbReference>
<comment type="caution">
    <text evidence="7">The sequence shown here is derived from an EMBL/GenBank/DDBJ whole genome shotgun (WGS) entry which is preliminary data.</text>
</comment>
<evidence type="ECO:0000256" key="3">
    <source>
        <dbReference type="ARBA" id="ARBA00023015"/>
    </source>
</evidence>
<gene>
    <name evidence="7" type="ORF">UCRPC4_g00250</name>
</gene>
<dbReference type="GO" id="GO:0000981">
    <property type="term" value="F:DNA-binding transcription factor activity, RNA polymerase II-specific"/>
    <property type="evidence" value="ECO:0007669"/>
    <property type="project" value="InterPro"/>
</dbReference>
<feature type="domain" description="Xylanolytic transcriptional activator regulatory" evidence="6">
    <location>
        <begin position="28"/>
        <end position="120"/>
    </location>
</feature>
<dbReference type="OrthoDB" id="5376052at2759"/>
<dbReference type="InterPro" id="IPR007219">
    <property type="entry name" value="XnlR_reg_dom"/>
</dbReference>
<reference evidence="7 8" key="2">
    <citation type="submission" date="2015-05" db="EMBL/GenBank/DDBJ databases">
        <authorList>
            <person name="Morales-Cruz A."/>
            <person name="Amrine K.C."/>
            <person name="Cantu D."/>
        </authorList>
    </citation>
    <scope>NUCLEOTIDE SEQUENCE [LARGE SCALE GENOMIC DNA]</scope>
    <source>
        <strain evidence="7">UCRPC4</strain>
    </source>
</reference>
<sequence length="502" mass="56723">MENSNVKSLQALVILAIDITGTSNGPPGWNLLALITRSVVQLGLAVEATSSLVSPNLLSIYTLRAIVLPEPETWIEDESRRRLFWMIYLLDRYGTIATAFDFALDDKEIDRKLPCRDDLFSRNQPVETRWFGSNERTDHTADRPENLGSFSFYCEVLGILSSVHQFLKRPVDITALQDVERWQRDYRDLDSKLNLWKYGLPIEFGNGARLFQPGANKQITCMWVMLHVTYHTVVIRLHSSAAYPTTRSPIFTPSYSAMMRCLSAVDAIVDLTKFVTENNMLDKLGPPFAFSLWVCSRLLLVHGSTVDHRVKSEIFLFVNTLSQIGQYWQVAKRYTQLLARVLDEYQQTQKERTASVNSSDVNETPASMHILADMRRTAFDLDFLISHQPKLPIRNSVNLDSAPNRSPYPSAMANATTSNIIQNPPSTSRTPLPNELEYLDVFDFFNMPRLPTFGLDTGIHSNTNNGHGLYENRGGGGGAAGGFHNIMDFMVPNPESDWFLKS</sequence>
<evidence type="ECO:0000256" key="1">
    <source>
        <dbReference type="ARBA" id="ARBA00004123"/>
    </source>
</evidence>
<evidence type="ECO:0000256" key="5">
    <source>
        <dbReference type="ARBA" id="ARBA00023242"/>
    </source>
</evidence>
<name>A0A0G2F471_PHACM</name>
<dbReference type="InterPro" id="IPR050815">
    <property type="entry name" value="TF_fung"/>
</dbReference>
<evidence type="ECO:0000256" key="4">
    <source>
        <dbReference type="ARBA" id="ARBA00023163"/>
    </source>
</evidence>
<dbReference type="GO" id="GO:0008270">
    <property type="term" value="F:zinc ion binding"/>
    <property type="evidence" value="ECO:0007669"/>
    <property type="project" value="InterPro"/>
</dbReference>
<dbReference type="CDD" id="cd12148">
    <property type="entry name" value="fungal_TF_MHR"/>
    <property type="match status" value="1"/>
</dbReference>
<reference evidence="7 8" key="1">
    <citation type="submission" date="2015-05" db="EMBL/GenBank/DDBJ databases">
        <title>Distinctive expansion of gene families associated with plant cell wall degradation and secondary metabolism in the genomes of grapevine trunk pathogens.</title>
        <authorList>
            <person name="Lawrence D.P."/>
            <person name="Travadon R."/>
            <person name="Rolshausen P.E."/>
            <person name="Baumgartner K."/>
        </authorList>
    </citation>
    <scope>NUCLEOTIDE SEQUENCE [LARGE SCALE GENOMIC DNA]</scope>
    <source>
        <strain evidence="7">UCRPC4</strain>
    </source>
</reference>
<dbReference type="Proteomes" id="UP000053317">
    <property type="component" value="Unassembled WGS sequence"/>
</dbReference>
<keyword evidence="3" id="KW-0805">Transcription regulation</keyword>
<evidence type="ECO:0000313" key="8">
    <source>
        <dbReference type="Proteomes" id="UP000053317"/>
    </source>
</evidence>
<dbReference type="PANTHER" id="PTHR47338:SF28">
    <property type="entry name" value="C6 TRANSCRIPTION FACTOR"/>
    <property type="match status" value="1"/>
</dbReference>
<accession>A0A0G2F471</accession>
<protein>
    <submittedName>
        <fullName evidence="7">Putative c6 transcription factor</fullName>
    </submittedName>
</protein>
<evidence type="ECO:0000256" key="2">
    <source>
        <dbReference type="ARBA" id="ARBA00022723"/>
    </source>
</evidence>
<proteinExistence type="predicted"/>
<comment type="subcellular location">
    <subcellularLocation>
        <location evidence="1">Nucleus</location>
    </subcellularLocation>
</comment>
<keyword evidence="4" id="KW-0804">Transcription</keyword>
<keyword evidence="5" id="KW-0539">Nucleus</keyword>
<organism evidence="7 8">
    <name type="scientific">Phaeomoniella chlamydospora</name>
    <name type="common">Phaeoacremonium chlamydosporum</name>
    <dbReference type="NCBI Taxonomy" id="158046"/>
    <lineage>
        <taxon>Eukaryota</taxon>
        <taxon>Fungi</taxon>
        <taxon>Dikarya</taxon>
        <taxon>Ascomycota</taxon>
        <taxon>Pezizomycotina</taxon>
        <taxon>Eurotiomycetes</taxon>
        <taxon>Chaetothyriomycetidae</taxon>
        <taxon>Phaeomoniellales</taxon>
        <taxon>Phaeomoniellaceae</taxon>
        <taxon>Phaeomoniella</taxon>
    </lineage>
</organism>
<dbReference type="GO" id="GO:0006351">
    <property type="term" value="P:DNA-templated transcription"/>
    <property type="evidence" value="ECO:0007669"/>
    <property type="project" value="InterPro"/>
</dbReference>
<keyword evidence="2" id="KW-0479">Metal-binding</keyword>
<evidence type="ECO:0000259" key="6">
    <source>
        <dbReference type="SMART" id="SM00906"/>
    </source>
</evidence>
<dbReference type="PANTHER" id="PTHR47338">
    <property type="entry name" value="ZN(II)2CYS6 TRANSCRIPTION FACTOR (EUROFUNG)-RELATED"/>
    <property type="match status" value="1"/>
</dbReference>
<dbReference type="SMART" id="SM00906">
    <property type="entry name" value="Fungal_trans"/>
    <property type="match status" value="1"/>
</dbReference>
<dbReference type="AlphaFoldDB" id="A0A0G2F471"/>
<evidence type="ECO:0000313" key="7">
    <source>
        <dbReference type="EMBL" id="KKY29061.1"/>
    </source>
</evidence>
<dbReference type="EMBL" id="LCWF01000006">
    <property type="protein sequence ID" value="KKY29061.1"/>
    <property type="molecule type" value="Genomic_DNA"/>
</dbReference>
<dbReference type="Pfam" id="PF04082">
    <property type="entry name" value="Fungal_trans"/>
    <property type="match status" value="1"/>
</dbReference>
<keyword evidence="8" id="KW-1185">Reference proteome</keyword>
<dbReference type="GO" id="GO:0003677">
    <property type="term" value="F:DNA binding"/>
    <property type="evidence" value="ECO:0007669"/>
    <property type="project" value="InterPro"/>
</dbReference>